<dbReference type="EnsemblPlants" id="Pp3c3_30300V3.1">
    <property type="protein sequence ID" value="Pp3c3_30300V3.1"/>
    <property type="gene ID" value="Pp3c3_30300"/>
</dbReference>
<evidence type="ECO:0000313" key="3">
    <source>
        <dbReference type="EnsemblPlants" id="Pp3c3_30300V3.1"/>
    </source>
</evidence>
<dbReference type="EMBL" id="ABEU02000003">
    <property type="protein sequence ID" value="PNR58162.1"/>
    <property type="molecule type" value="Genomic_DNA"/>
</dbReference>
<feature type="compositionally biased region" description="Acidic residues" evidence="1">
    <location>
        <begin position="106"/>
        <end position="115"/>
    </location>
</feature>
<protein>
    <submittedName>
        <fullName evidence="2 3">Uncharacterized protein</fullName>
    </submittedName>
</protein>
<gene>
    <name evidence="3" type="primary">LOC112280284</name>
    <name evidence="2" type="ORF">PHYPA_005157</name>
</gene>
<dbReference type="GeneID" id="112280284"/>
<keyword evidence="4" id="KW-1185">Reference proteome</keyword>
<feature type="compositionally biased region" description="Basic and acidic residues" evidence="1">
    <location>
        <begin position="139"/>
        <end position="157"/>
    </location>
</feature>
<name>A0A2K1KWJ5_PHYPA</name>
<reference evidence="3" key="3">
    <citation type="submission" date="2020-12" db="UniProtKB">
        <authorList>
            <consortium name="EnsemblPlants"/>
        </authorList>
    </citation>
    <scope>IDENTIFICATION</scope>
</reference>
<reference evidence="2 4" key="2">
    <citation type="journal article" date="2018" name="Plant J.">
        <title>The Physcomitrella patens chromosome-scale assembly reveals moss genome structure and evolution.</title>
        <authorList>
            <person name="Lang D."/>
            <person name="Ullrich K.K."/>
            <person name="Murat F."/>
            <person name="Fuchs J."/>
            <person name="Jenkins J."/>
            <person name="Haas F.B."/>
            <person name="Piednoel M."/>
            <person name="Gundlach H."/>
            <person name="Van Bel M."/>
            <person name="Meyberg R."/>
            <person name="Vives C."/>
            <person name="Morata J."/>
            <person name="Symeonidi A."/>
            <person name="Hiss M."/>
            <person name="Muchero W."/>
            <person name="Kamisugi Y."/>
            <person name="Saleh O."/>
            <person name="Blanc G."/>
            <person name="Decker E.L."/>
            <person name="van Gessel N."/>
            <person name="Grimwood J."/>
            <person name="Hayes R.D."/>
            <person name="Graham S.W."/>
            <person name="Gunter L.E."/>
            <person name="McDaniel S.F."/>
            <person name="Hoernstein S.N.W."/>
            <person name="Larsson A."/>
            <person name="Li F.W."/>
            <person name="Perroud P.F."/>
            <person name="Phillips J."/>
            <person name="Ranjan P."/>
            <person name="Rokshar D.S."/>
            <person name="Rothfels C.J."/>
            <person name="Schneider L."/>
            <person name="Shu S."/>
            <person name="Stevenson D.W."/>
            <person name="Thummler F."/>
            <person name="Tillich M."/>
            <person name="Villarreal Aguilar J.C."/>
            <person name="Widiez T."/>
            <person name="Wong G.K."/>
            <person name="Wymore A."/>
            <person name="Zhang Y."/>
            <person name="Zimmer A.D."/>
            <person name="Quatrano R.S."/>
            <person name="Mayer K.F.X."/>
            <person name="Goodstein D."/>
            <person name="Casacuberta J.M."/>
            <person name="Vandepoele K."/>
            <person name="Reski R."/>
            <person name="Cuming A.C."/>
            <person name="Tuskan G.A."/>
            <person name="Maumus F."/>
            <person name="Salse J."/>
            <person name="Schmutz J."/>
            <person name="Rensing S.A."/>
        </authorList>
    </citation>
    <scope>NUCLEOTIDE SEQUENCE [LARGE SCALE GENOMIC DNA]</scope>
    <source>
        <strain evidence="3 4">cv. Gransden 2004</strain>
    </source>
</reference>
<sequence>MREFDVGVNLGGKLVVGRGGCEKSARGIEGEGRIHLECEWECRAMGTGSRRAVVRSERFMEWQRELSRSVSAVRKLGHTSALLTTERQSSDEDNVKMQRRDVSEERDGEGEEAVADSEGGTDVSAGNHRHRGKKTHQRQRSDTKKPRKDEDGGEKKSGLTTIKESATGTDGDGGRIRRCKQQVNQAPAAKRPAPQVPNQQHLPPPMARGRQRRVPSSFTPPKEDVERELRSLTSDERRNRGNGSVPTTTAAAPTNSSKGATKRSKRVAQRLANEEPAPPPLKLPKLHLVLTRKEIQEDWLKITGHKYTGKPRKSSLIQRGLGLCTALTCPSSIRYLNEPQSLQVP</sequence>
<dbReference type="Proteomes" id="UP000006727">
    <property type="component" value="Chromosome 3"/>
</dbReference>
<evidence type="ECO:0000313" key="2">
    <source>
        <dbReference type="EMBL" id="PNR58162.1"/>
    </source>
</evidence>
<dbReference type="InterPro" id="IPR012438">
    <property type="entry name" value="DUF1639"/>
</dbReference>
<evidence type="ECO:0000313" key="4">
    <source>
        <dbReference type="Proteomes" id="UP000006727"/>
    </source>
</evidence>
<dbReference type="Gramene" id="Pp3c3_30300V3.1">
    <property type="protein sequence ID" value="Pp3c3_30300V3.1"/>
    <property type="gene ID" value="Pp3c3_30300"/>
</dbReference>
<feature type="compositionally biased region" description="Basic and acidic residues" evidence="1">
    <location>
        <begin position="221"/>
        <end position="239"/>
    </location>
</feature>
<evidence type="ECO:0000256" key="1">
    <source>
        <dbReference type="SAM" id="MobiDB-lite"/>
    </source>
</evidence>
<proteinExistence type="predicted"/>
<feature type="compositionally biased region" description="Basic and acidic residues" evidence="1">
    <location>
        <begin position="88"/>
        <end position="105"/>
    </location>
</feature>
<feature type="compositionally biased region" description="Basic residues" evidence="1">
    <location>
        <begin position="127"/>
        <end position="138"/>
    </location>
</feature>
<dbReference type="AlphaFoldDB" id="A0A2K1KWJ5"/>
<reference evidence="2 4" key="1">
    <citation type="journal article" date="2008" name="Science">
        <title>The Physcomitrella genome reveals evolutionary insights into the conquest of land by plants.</title>
        <authorList>
            <person name="Rensing S."/>
            <person name="Lang D."/>
            <person name="Zimmer A."/>
            <person name="Terry A."/>
            <person name="Salamov A."/>
            <person name="Shapiro H."/>
            <person name="Nishiyama T."/>
            <person name="Perroud P.-F."/>
            <person name="Lindquist E."/>
            <person name="Kamisugi Y."/>
            <person name="Tanahashi T."/>
            <person name="Sakakibara K."/>
            <person name="Fujita T."/>
            <person name="Oishi K."/>
            <person name="Shin-I T."/>
            <person name="Kuroki Y."/>
            <person name="Toyoda A."/>
            <person name="Suzuki Y."/>
            <person name="Hashimoto A."/>
            <person name="Yamaguchi K."/>
            <person name="Sugano A."/>
            <person name="Kohara Y."/>
            <person name="Fujiyama A."/>
            <person name="Anterola A."/>
            <person name="Aoki S."/>
            <person name="Ashton N."/>
            <person name="Barbazuk W.B."/>
            <person name="Barker E."/>
            <person name="Bennetzen J."/>
            <person name="Bezanilla M."/>
            <person name="Blankenship R."/>
            <person name="Cho S.H."/>
            <person name="Dutcher S."/>
            <person name="Estelle M."/>
            <person name="Fawcett J.A."/>
            <person name="Gundlach H."/>
            <person name="Hanada K."/>
            <person name="Heyl A."/>
            <person name="Hicks K.A."/>
            <person name="Hugh J."/>
            <person name="Lohr M."/>
            <person name="Mayer K."/>
            <person name="Melkozernov A."/>
            <person name="Murata T."/>
            <person name="Nelson D."/>
            <person name="Pils B."/>
            <person name="Prigge M."/>
            <person name="Reiss B."/>
            <person name="Renner T."/>
            <person name="Rombauts S."/>
            <person name="Rushton P."/>
            <person name="Sanderfoot A."/>
            <person name="Schween G."/>
            <person name="Shiu S.-H."/>
            <person name="Stueber K."/>
            <person name="Theodoulou F.L."/>
            <person name="Tu H."/>
            <person name="Van de Peer Y."/>
            <person name="Verrier P.J."/>
            <person name="Waters E."/>
            <person name="Wood A."/>
            <person name="Yang L."/>
            <person name="Cove D."/>
            <person name="Cuming A."/>
            <person name="Hasebe M."/>
            <person name="Lucas S."/>
            <person name="Mishler D.B."/>
            <person name="Reski R."/>
            <person name="Grigoriev I."/>
            <person name="Quatrano R.S."/>
            <person name="Boore J.L."/>
        </authorList>
    </citation>
    <scope>NUCLEOTIDE SEQUENCE [LARGE SCALE GENOMIC DNA]</scope>
    <source>
        <strain evidence="3 4">cv. Gransden 2004</strain>
    </source>
</reference>
<dbReference type="PaxDb" id="3218-PP1S55_134V6.1"/>
<accession>A0A2K1KWJ5</accession>
<organism evidence="2">
    <name type="scientific">Physcomitrium patens</name>
    <name type="common">Spreading-leaved earth moss</name>
    <name type="synonym">Physcomitrella patens</name>
    <dbReference type="NCBI Taxonomy" id="3218"/>
    <lineage>
        <taxon>Eukaryota</taxon>
        <taxon>Viridiplantae</taxon>
        <taxon>Streptophyta</taxon>
        <taxon>Embryophyta</taxon>
        <taxon>Bryophyta</taxon>
        <taxon>Bryophytina</taxon>
        <taxon>Bryopsida</taxon>
        <taxon>Funariidae</taxon>
        <taxon>Funariales</taxon>
        <taxon>Funariaceae</taxon>
        <taxon>Physcomitrium</taxon>
    </lineage>
</organism>
<dbReference type="RefSeq" id="XP_024371372.1">
    <property type="nucleotide sequence ID" value="XM_024515604.2"/>
</dbReference>
<dbReference type="STRING" id="3218.A0A2K1KWJ5"/>
<feature type="region of interest" description="Disordered" evidence="1">
    <location>
        <begin position="81"/>
        <end position="280"/>
    </location>
</feature>
<dbReference type="Pfam" id="PF07797">
    <property type="entry name" value="DUF1639"/>
    <property type="match status" value="1"/>
</dbReference>